<dbReference type="InterPro" id="IPR045865">
    <property type="entry name" value="ACT-like_dom_sf"/>
</dbReference>
<dbReference type="InterPro" id="IPR000182">
    <property type="entry name" value="GNAT_dom"/>
</dbReference>
<comment type="caution">
    <text evidence="6">The sequence shown here is derived from an EMBL/GenBank/DDBJ whole genome shotgun (WGS) entry which is preliminary data.</text>
</comment>
<dbReference type="EC" id="2.3.1.-" evidence="6"/>
<dbReference type="PROSITE" id="PS51186">
    <property type="entry name" value="GNAT"/>
    <property type="match status" value="1"/>
</dbReference>
<reference evidence="6 7" key="1">
    <citation type="submission" date="2024-09" db="EMBL/GenBank/DDBJ databases">
        <authorList>
            <person name="Sun Q."/>
            <person name="Mori K."/>
        </authorList>
    </citation>
    <scope>NUCLEOTIDE SEQUENCE [LARGE SCALE GENOMIC DNA]</scope>
    <source>
        <strain evidence="6 7">CCM 8654</strain>
    </source>
</reference>
<keyword evidence="1 6" id="KW-0808">Transferase</keyword>
<evidence type="ECO:0000259" key="5">
    <source>
        <dbReference type="PROSITE" id="PS51671"/>
    </source>
</evidence>
<dbReference type="GO" id="GO:0016746">
    <property type="term" value="F:acyltransferase activity"/>
    <property type="evidence" value="ECO:0007669"/>
    <property type="project" value="UniProtKB-KW"/>
</dbReference>
<name>A0ABV6E6B0_9ACTN</name>
<evidence type="ECO:0000313" key="6">
    <source>
        <dbReference type="EMBL" id="MFC0224536.1"/>
    </source>
</evidence>
<evidence type="ECO:0000256" key="2">
    <source>
        <dbReference type="ARBA" id="ARBA00023315"/>
    </source>
</evidence>
<sequence length="304" mass="31664">MLWRVRTTLEDRPGALAGLATRCGEAGVNILGLQVFPGVDRVTDELVLRTPDDWDLADLAALVEGAGGSRVSVLPCTDAALGDQPTRYVLAARAILAHPAGFPDVVARLFDAEADAGTDTGTDAGTDTLAIGHGMDLEIGDVQVQLRRSAPFTAAEHARGTALAELVTDVLAAAAHQATHQAPAPDAAPDEGPRFETSGSSVRALVASAVVGTATWLVGEEGAWHLELAVEPAWRRRGLGSRLLLEATRAARSGGATELVVRTSADNPAVLPLVLGSGLRGRIRMGADDLTVRIPVRQPAPERV</sequence>
<keyword evidence="7" id="KW-1185">Reference proteome</keyword>
<dbReference type="PROSITE" id="PS51671">
    <property type="entry name" value="ACT"/>
    <property type="match status" value="1"/>
</dbReference>
<feature type="compositionally biased region" description="Low complexity" evidence="3">
    <location>
        <begin position="177"/>
        <end position="187"/>
    </location>
</feature>
<feature type="domain" description="N-acetyltransferase" evidence="4">
    <location>
        <begin position="161"/>
        <end position="301"/>
    </location>
</feature>
<evidence type="ECO:0000256" key="3">
    <source>
        <dbReference type="SAM" id="MobiDB-lite"/>
    </source>
</evidence>
<dbReference type="InterPro" id="IPR002912">
    <property type="entry name" value="ACT_dom"/>
</dbReference>
<dbReference type="Pfam" id="PF01842">
    <property type="entry name" value="ACT"/>
    <property type="match status" value="1"/>
</dbReference>
<organism evidence="6 7">
    <name type="scientific">Nocardioides zeicaulis</name>
    <dbReference type="NCBI Taxonomy" id="1776857"/>
    <lineage>
        <taxon>Bacteria</taxon>
        <taxon>Bacillati</taxon>
        <taxon>Actinomycetota</taxon>
        <taxon>Actinomycetes</taxon>
        <taxon>Propionibacteriales</taxon>
        <taxon>Nocardioidaceae</taxon>
        <taxon>Nocardioides</taxon>
    </lineage>
</organism>
<protein>
    <submittedName>
        <fullName evidence="6">GNAT family N-acetyltransferase</fullName>
        <ecNumber evidence="6">2.3.1.-</ecNumber>
    </submittedName>
</protein>
<accession>A0ABV6E6B0</accession>
<dbReference type="Pfam" id="PF00583">
    <property type="entry name" value="Acetyltransf_1"/>
    <property type="match status" value="1"/>
</dbReference>
<dbReference type="InterPro" id="IPR050832">
    <property type="entry name" value="Bact_Acetyltransf"/>
</dbReference>
<dbReference type="PANTHER" id="PTHR43877:SF1">
    <property type="entry name" value="ACETYLTRANSFERASE"/>
    <property type="match status" value="1"/>
</dbReference>
<feature type="region of interest" description="Disordered" evidence="3">
    <location>
        <begin position="177"/>
        <end position="199"/>
    </location>
</feature>
<dbReference type="RefSeq" id="WP_378520302.1">
    <property type="nucleotide sequence ID" value="NZ_CBCSDI010000074.1"/>
</dbReference>
<dbReference type="SUPFAM" id="SSF55729">
    <property type="entry name" value="Acyl-CoA N-acyltransferases (Nat)"/>
    <property type="match status" value="1"/>
</dbReference>
<dbReference type="SUPFAM" id="SSF55021">
    <property type="entry name" value="ACT-like"/>
    <property type="match status" value="1"/>
</dbReference>
<evidence type="ECO:0000256" key="1">
    <source>
        <dbReference type="ARBA" id="ARBA00022679"/>
    </source>
</evidence>
<dbReference type="Proteomes" id="UP001589698">
    <property type="component" value="Unassembled WGS sequence"/>
</dbReference>
<proteinExistence type="predicted"/>
<evidence type="ECO:0000313" key="7">
    <source>
        <dbReference type="Proteomes" id="UP001589698"/>
    </source>
</evidence>
<dbReference type="InterPro" id="IPR016181">
    <property type="entry name" value="Acyl_CoA_acyltransferase"/>
</dbReference>
<dbReference type="CDD" id="cd02116">
    <property type="entry name" value="ACT"/>
    <property type="match status" value="1"/>
</dbReference>
<evidence type="ECO:0000259" key="4">
    <source>
        <dbReference type="PROSITE" id="PS51186"/>
    </source>
</evidence>
<keyword evidence="2 6" id="KW-0012">Acyltransferase</keyword>
<dbReference type="Gene3D" id="3.40.630.30">
    <property type="match status" value="1"/>
</dbReference>
<dbReference type="EMBL" id="JBHLXH010000002">
    <property type="protein sequence ID" value="MFC0224536.1"/>
    <property type="molecule type" value="Genomic_DNA"/>
</dbReference>
<dbReference type="CDD" id="cd04301">
    <property type="entry name" value="NAT_SF"/>
    <property type="match status" value="1"/>
</dbReference>
<gene>
    <name evidence="6" type="ORF">ACFFJG_18760</name>
</gene>
<feature type="domain" description="ACT" evidence="5">
    <location>
        <begin position="4"/>
        <end position="78"/>
    </location>
</feature>
<dbReference type="PANTHER" id="PTHR43877">
    <property type="entry name" value="AMINOALKYLPHOSPHONATE N-ACETYLTRANSFERASE-RELATED-RELATED"/>
    <property type="match status" value="1"/>
</dbReference>